<evidence type="ECO:0000313" key="2">
    <source>
        <dbReference type="EMBL" id="KEQ05884.1"/>
    </source>
</evidence>
<sequence>MLLGRTANGLYWMFRYIERAENIARLVDAGMRVSLTRPDSGDDDWEGVLQSAGARKSYAEVHDKVTSADAIDYLLRDQHNPSSVMSCFESGRNNARMVRTALTRETWEATNECWIDLTTRLTKRVKPADLPELIDVVKHRCGLIRGAFHGSMLRNDIYNFSRIGTFIERADNTSRILDVKYYVLLPAVSQVGSSLDNMQWESILRSVSAHRSYSWVYDGEYRPSNIADFLILNGRMPRSLAYSYGKIVSNLHYLEREYEMRPAAIDTAERINAMLTNGSIGDIMDTGLHEFLEEFISRNNRLSMEISQGYRFNE</sequence>
<name>A0A922T8X4_9HYPH</name>
<gene>
    <name evidence="2" type="ORF">GV68_08270</name>
</gene>
<protein>
    <recommendedName>
        <fullName evidence="1">DUF403 domain-containing protein</fullName>
    </recommendedName>
</protein>
<accession>A0A922T8X4</accession>
<dbReference type="PANTHER" id="PTHR34595:SF7">
    <property type="entry name" value="SLL1039 PROTEIN"/>
    <property type="match status" value="1"/>
</dbReference>
<comment type="caution">
    <text evidence="2">The sequence shown here is derived from an EMBL/GenBank/DDBJ whole genome shotgun (WGS) entry which is preliminary data.</text>
</comment>
<dbReference type="AlphaFoldDB" id="A0A922T8X4"/>
<dbReference type="PANTHER" id="PTHR34595">
    <property type="entry name" value="BLR5612 PROTEIN"/>
    <property type="match status" value="1"/>
</dbReference>
<dbReference type="RefSeq" id="WP_037161758.1">
    <property type="nucleotide sequence ID" value="NZ_CAJXID010000004.1"/>
</dbReference>
<proteinExistence type="predicted"/>
<evidence type="ECO:0000259" key="1">
    <source>
        <dbReference type="Pfam" id="PF04168"/>
    </source>
</evidence>
<dbReference type="EMBL" id="JOKJ01000018">
    <property type="protein sequence ID" value="KEQ05884.1"/>
    <property type="molecule type" value="Genomic_DNA"/>
</dbReference>
<dbReference type="InterPro" id="IPR051680">
    <property type="entry name" value="ATP-dep_Glu-Cys_Ligase-2"/>
</dbReference>
<dbReference type="OrthoDB" id="9803532at2"/>
<evidence type="ECO:0000313" key="3">
    <source>
        <dbReference type="Proteomes" id="UP000052167"/>
    </source>
</evidence>
<feature type="domain" description="DUF403" evidence="1">
    <location>
        <begin position="2"/>
        <end position="310"/>
    </location>
</feature>
<keyword evidence="3" id="KW-1185">Reference proteome</keyword>
<dbReference type="Pfam" id="PF04168">
    <property type="entry name" value="Alpha-E"/>
    <property type="match status" value="1"/>
</dbReference>
<organism evidence="2 3">
    <name type="scientific">Pseudorhizobium pelagicum</name>
    <dbReference type="NCBI Taxonomy" id="1509405"/>
    <lineage>
        <taxon>Bacteria</taxon>
        <taxon>Pseudomonadati</taxon>
        <taxon>Pseudomonadota</taxon>
        <taxon>Alphaproteobacteria</taxon>
        <taxon>Hyphomicrobiales</taxon>
        <taxon>Rhizobiaceae</taxon>
        <taxon>Rhizobium/Agrobacterium group</taxon>
        <taxon>Pseudorhizobium</taxon>
    </lineage>
</organism>
<dbReference type="InterPro" id="IPR007296">
    <property type="entry name" value="DUF403"/>
</dbReference>
<dbReference type="Proteomes" id="UP000052167">
    <property type="component" value="Unassembled WGS sequence"/>
</dbReference>
<reference evidence="2 3" key="1">
    <citation type="submission" date="2014-06" db="EMBL/GenBank/DDBJ databases">
        <title>Rhizobium pelagicum/R2-400B4.</title>
        <authorList>
            <person name="Kimes N.E."/>
            <person name="Lopez-Perez M."/>
        </authorList>
    </citation>
    <scope>NUCLEOTIDE SEQUENCE [LARGE SCALE GENOMIC DNA]</scope>
    <source>
        <strain evidence="2 3">R2-400B4</strain>
    </source>
</reference>